<organism evidence="3 4">
    <name type="scientific">Moryella indoligenes</name>
    <dbReference type="NCBI Taxonomy" id="371674"/>
    <lineage>
        <taxon>Bacteria</taxon>
        <taxon>Bacillati</taxon>
        <taxon>Bacillota</taxon>
        <taxon>Clostridia</taxon>
        <taxon>Lachnospirales</taxon>
        <taxon>Lachnospiraceae</taxon>
        <taxon>Moryella</taxon>
    </lineage>
</organism>
<reference evidence="3" key="1">
    <citation type="submission" date="2023-07" db="EMBL/GenBank/DDBJ databases">
        <title>Genomic Encyclopedia of Type Strains, Phase IV (KMG-IV): sequencing the most valuable type-strain genomes for metagenomic binning, comparative biology and taxonomic classification.</title>
        <authorList>
            <person name="Goeker M."/>
        </authorList>
    </citation>
    <scope>NUCLEOTIDE SEQUENCE</scope>
    <source>
        <strain evidence="3">DSM 19659</strain>
    </source>
</reference>
<feature type="domain" description="SH3b" evidence="2">
    <location>
        <begin position="403"/>
        <end position="470"/>
    </location>
</feature>
<dbReference type="AlphaFoldDB" id="A0AAE4AK82"/>
<gene>
    <name evidence="3" type="ORF">J2S20_000400</name>
</gene>
<dbReference type="Pfam" id="PF01510">
    <property type="entry name" value="Amidase_2"/>
    <property type="match status" value="1"/>
</dbReference>
<protein>
    <recommendedName>
        <fullName evidence="2">SH3b domain-containing protein</fullName>
    </recommendedName>
</protein>
<accession>A0AAE4AK82</accession>
<sequence>MATQEFIDSITGYIKKYAAAYNVCVFSPIIAQAILESNKGTSELAVNAHNYFGLKYRKGRCKTCVGIYHKVGSEQNSDGSYTSSAMEWCKFESMEDGVIGYFDFTNISTYSNLKGVTDPRQYLENIKADGYATSLKYVDNLMTVIERYDLTRYDKEEMKMSNSSQVSYTKISPNKNSPRNHAIDRITPHCVVGQLSAESICGCFTSPSWQASCNYGIGYDGRISLCVEEKDRSWCSSSSVNDHRAVTIECASDKTHPYAMTDAVYASLINLCVDICKRNGKKKLLWFGDKNKTLAYSPKSDEMVLTVHRWFANKSCPGDWLYSRMGDLAAKVTTRLGGNTAEEKPASTTTLYRVRKTWADSTSQMGAFSSLANAKACADKNPDYKVFDGSGNAVYPAESKPAFSSYRVKVTASVLNIRKGAGTNYALAGAIRDGGVYTIVQESTGQGATKWGKLKSGAGWISLGYTTKVS</sequence>
<dbReference type="Proteomes" id="UP001241537">
    <property type="component" value="Unassembled WGS sequence"/>
</dbReference>
<dbReference type="Pfam" id="PF01832">
    <property type="entry name" value="Glucosaminidase"/>
    <property type="match status" value="1"/>
</dbReference>
<dbReference type="InterPro" id="IPR002502">
    <property type="entry name" value="Amidase_domain"/>
</dbReference>
<keyword evidence="1" id="KW-0378">Hydrolase</keyword>
<dbReference type="InterPro" id="IPR002901">
    <property type="entry name" value="MGlyc_endo_b_GlcNAc-like_dom"/>
</dbReference>
<dbReference type="InterPro" id="IPR003646">
    <property type="entry name" value="SH3-like_bac-type"/>
</dbReference>
<dbReference type="PANTHER" id="PTHR33308">
    <property type="entry name" value="PEPTIDOGLYCAN HYDROLASE FLGJ"/>
    <property type="match status" value="1"/>
</dbReference>
<name>A0AAE4AK82_9FIRM</name>
<dbReference type="GO" id="GO:0009253">
    <property type="term" value="P:peptidoglycan catabolic process"/>
    <property type="evidence" value="ECO:0007669"/>
    <property type="project" value="InterPro"/>
</dbReference>
<dbReference type="Gene3D" id="2.30.30.40">
    <property type="entry name" value="SH3 Domains"/>
    <property type="match status" value="1"/>
</dbReference>
<evidence type="ECO:0000313" key="3">
    <source>
        <dbReference type="EMBL" id="MDQ0151720.1"/>
    </source>
</evidence>
<evidence type="ECO:0000313" key="4">
    <source>
        <dbReference type="Proteomes" id="UP001241537"/>
    </source>
</evidence>
<dbReference type="SMART" id="SM00047">
    <property type="entry name" value="LYZ2"/>
    <property type="match status" value="1"/>
</dbReference>
<dbReference type="PANTHER" id="PTHR33308:SF9">
    <property type="entry name" value="PEPTIDOGLYCAN HYDROLASE FLGJ"/>
    <property type="match status" value="1"/>
</dbReference>
<proteinExistence type="predicted"/>
<dbReference type="SMART" id="SM00644">
    <property type="entry name" value="Ami_2"/>
    <property type="match status" value="1"/>
</dbReference>
<dbReference type="Gene3D" id="1.10.530.10">
    <property type="match status" value="1"/>
</dbReference>
<keyword evidence="4" id="KW-1185">Reference proteome</keyword>
<dbReference type="GO" id="GO:0004040">
    <property type="term" value="F:amidase activity"/>
    <property type="evidence" value="ECO:0007669"/>
    <property type="project" value="InterPro"/>
</dbReference>
<dbReference type="InterPro" id="IPR051056">
    <property type="entry name" value="Glycosyl_Hydrolase_73"/>
</dbReference>
<dbReference type="EMBL" id="JAUSTO010000002">
    <property type="protein sequence ID" value="MDQ0151720.1"/>
    <property type="molecule type" value="Genomic_DNA"/>
</dbReference>
<dbReference type="InterPro" id="IPR036505">
    <property type="entry name" value="Amidase/PGRP_sf"/>
</dbReference>
<dbReference type="GO" id="GO:0008745">
    <property type="term" value="F:N-acetylmuramoyl-L-alanine amidase activity"/>
    <property type="evidence" value="ECO:0007669"/>
    <property type="project" value="InterPro"/>
</dbReference>
<dbReference type="Gene3D" id="3.40.80.10">
    <property type="entry name" value="Peptidoglycan recognition protein-like"/>
    <property type="match status" value="1"/>
</dbReference>
<dbReference type="PROSITE" id="PS51781">
    <property type="entry name" value="SH3B"/>
    <property type="match status" value="1"/>
</dbReference>
<evidence type="ECO:0000256" key="1">
    <source>
        <dbReference type="ARBA" id="ARBA00022801"/>
    </source>
</evidence>
<dbReference type="SUPFAM" id="SSF55846">
    <property type="entry name" value="N-acetylmuramoyl-L-alanine amidase-like"/>
    <property type="match status" value="1"/>
</dbReference>
<comment type="caution">
    <text evidence="3">The sequence shown here is derived from an EMBL/GenBank/DDBJ whole genome shotgun (WGS) entry which is preliminary data.</text>
</comment>
<evidence type="ECO:0000259" key="2">
    <source>
        <dbReference type="PROSITE" id="PS51781"/>
    </source>
</evidence>